<organism evidence="2 3">
    <name type="scientific">Roseimaritima multifibrata</name>
    <dbReference type="NCBI Taxonomy" id="1930274"/>
    <lineage>
        <taxon>Bacteria</taxon>
        <taxon>Pseudomonadati</taxon>
        <taxon>Planctomycetota</taxon>
        <taxon>Planctomycetia</taxon>
        <taxon>Pirellulales</taxon>
        <taxon>Pirellulaceae</taxon>
        <taxon>Roseimaritima</taxon>
    </lineage>
</organism>
<protein>
    <submittedName>
        <fullName evidence="2">Uncharacterized protein</fullName>
    </submittedName>
</protein>
<dbReference type="Proteomes" id="UP000320672">
    <property type="component" value="Chromosome"/>
</dbReference>
<feature type="region of interest" description="Disordered" evidence="1">
    <location>
        <begin position="29"/>
        <end position="55"/>
    </location>
</feature>
<evidence type="ECO:0000313" key="2">
    <source>
        <dbReference type="EMBL" id="QDS91412.1"/>
    </source>
</evidence>
<proteinExistence type="predicted"/>
<evidence type="ECO:0000256" key="1">
    <source>
        <dbReference type="SAM" id="MobiDB-lite"/>
    </source>
</evidence>
<dbReference type="AlphaFoldDB" id="A0A517M953"/>
<sequence>MTKERRSLVTGLNDTPAIDELEKQFVFGGKPSKSTDASTVAAEQSTETPVAEKEKSVLPQYKGRVPLTTRCRPELASALKRASLERQLDGVEPNSIQDIIEVAIENWLHAESQKLANRV</sequence>
<dbReference type="KEGG" id="rml:FF011L_01420"/>
<name>A0A517M953_9BACT</name>
<accession>A0A517M953</accession>
<evidence type="ECO:0000313" key="3">
    <source>
        <dbReference type="Proteomes" id="UP000320672"/>
    </source>
</evidence>
<feature type="compositionally biased region" description="Polar residues" evidence="1">
    <location>
        <begin position="32"/>
        <end position="48"/>
    </location>
</feature>
<dbReference type="EMBL" id="CP036262">
    <property type="protein sequence ID" value="QDS91412.1"/>
    <property type="molecule type" value="Genomic_DNA"/>
</dbReference>
<dbReference type="RefSeq" id="WP_145349480.1">
    <property type="nucleotide sequence ID" value="NZ_CP036262.1"/>
</dbReference>
<dbReference type="OrthoDB" id="284167at2"/>
<reference evidence="2 3" key="1">
    <citation type="submission" date="2019-02" db="EMBL/GenBank/DDBJ databases">
        <title>Deep-cultivation of Planctomycetes and their phenomic and genomic characterization uncovers novel biology.</title>
        <authorList>
            <person name="Wiegand S."/>
            <person name="Jogler M."/>
            <person name="Boedeker C."/>
            <person name="Pinto D."/>
            <person name="Vollmers J."/>
            <person name="Rivas-Marin E."/>
            <person name="Kohn T."/>
            <person name="Peeters S.H."/>
            <person name="Heuer A."/>
            <person name="Rast P."/>
            <person name="Oberbeckmann S."/>
            <person name="Bunk B."/>
            <person name="Jeske O."/>
            <person name="Meyerdierks A."/>
            <person name="Storesund J.E."/>
            <person name="Kallscheuer N."/>
            <person name="Luecker S."/>
            <person name="Lage O.M."/>
            <person name="Pohl T."/>
            <person name="Merkel B.J."/>
            <person name="Hornburger P."/>
            <person name="Mueller R.-W."/>
            <person name="Bruemmer F."/>
            <person name="Labrenz M."/>
            <person name="Spormann A.M."/>
            <person name="Op den Camp H."/>
            <person name="Overmann J."/>
            <person name="Amann R."/>
            <person name="Jetten M.S.M."/>
            <person name="Mascher T."/>
            <person name="Medema M.H."/>
            <person name="Devos D.P."/>
            <person name="Kaster A.-K."/>
            <person name="Ovreas L."/>
            <person name="Rohde M."/>
            <person name="Galperin M.Y."/>
            <person name="Jogler C."/>
        </authorList>
    </citation>
    <scope>NUCLEOTIDE SEQUENCE [LARGE SCALE GENOMIC DNA]</scope>
    <source>
        <strain evidence="2 3">FF011L</strain>
    </source>
</reference>
<gene>
    <name evidence="2" type="ORF">FF011L_01420</name>
</gene>
<keyword evidence="3" id="KW-1185">Reference proteome</keyword>